<name>A0AAN7Z907_9PEZI</name>
<sequence>MPAFSRGCICDHENSTNQEGEKMYEPNDLRVVLGLMVVGPEGSGARLTGLDNLNAALDIFQEHGNTEIDTARLYLGGKQEAFTREGRWKERGLTVATKSYPITPGLHSPDALAATLETSLAELGTDCVDIFYLHAPKPTIYIHEPHRSSDVGHPRSRYIVQQQDRSIPFTTTLEATDKLYKAGKFKRLGLSNYTAFEVAEIATICAHRGFVRPTIYQALYNCLFRNIEDELIPACRRYGIAVDAYSPMGGGFLAGTITSVDADIKEGRYARGGPMSHLTRGRYLRPGIIEGARIIREAAEKAGIPPLEVAMRWIRHHSALRGRSKGGSDGVVIGFSNLEQLRFNLDALDKGPLSEELVEAAEKAWRAAKADADVYWQLPLVYSYDTVGEMFGKSR</sequence>
<dbReference type="PANTHER" id="PTHR43364">
    <property type="entry name" value="NADH-SPECIFIC METHYLGLYOXAL REDUCTASE-RELATED"/>
    <property type="match status" value="1"/>
</dbReference>
<dbReference type="InterPro" id="IPR020471">
    <property type="entry name" value="AKR"/>
</dbReference>
<feature type="domain" description="NADP-dependent oxidoreductase" evidence="2">
    <location>
        <begin position="50"/>
        <end position="365"/>
    </location>
</feature>
<protein>
    <recommendedName>
        <fullName evidence="2">NADP-dependent oxidoreductase domain-containing protein</fullName>
    </recommendedName>
</protein>
<dbReference type="Proteomes" id="UP001305414">
    <property type="component" value="Unassembled WGS sequence"/>
</dbReference>
<dbReference type="PRINTS" id="PR00069">
    <property type="entry name" value="ALDKETRDTASE"/>
</dbReference>
<gene>
    <name evidence="3" type="ORF">RRF57_009501</name>
</gene>
<evidence type="ECO:0000313" key="4">
    <source>
        <dbReference type="Proteomes" id="UP001305414"/>
    </source>
</evidence>
<dbReference type="CDD" id="cd19075">
    <property type="entry name" value="AKR_AKR7A1-5"/>
    <property type="match status" value="1"/>
</dbReference>
<comment type="caution">
    <text evidence="3">The sequence shown here is derived from an EMBL/GenBank/DDBJ whole genome shotgun (WGS) entry which is preliminary data.</text>
</comment>
<dbReference type="InterPro" id="IPR050523">
    <property type="entry name" value="AKR_Detox_Biosynth"/>
</dbReference>
<dbReference type="GO" id="GO:0016491">
    <property type="term" value="F:oxidoreductase activity"/>
    <property type="evidence" value="ECO:0007669"/>
    <property type="project" value="UniProtKB-KW"/>
</dbReference>
<dbReference type="InterPro" id="IPR036812">
    <property type="entry name" value="NAD(P)_OxRdtase_dom_sf"/>
</dbReference>
<evidence type="ECO:0000259" key="2">
    <source>
        <dbReference type="Pfam" id="PF00248"/>
    </source>
</evidence>
<dbReference type="PANTHER" id="PTHR43364:SF4">
    <property type="entry name" value="NAD(P)-LINKED OXIDOREDUCTASE SUPERFAMILY PROTEIN"/>
    <property type="match status" value="1"/>
</dbReference>
<keyword evidence="1" id="KW-0560">Oxidoreductase</keyword>
<accession>A0AAN7Z907</accession>
<dbReference type="EMBL" id="JAWHQM010000035">
    <property type="protein sequence ID" value="KAK5633787.1"/>
    <property type="molecule type" value="Genomic_DNA"/>
</dbReference>
<proteinExistence type="predicted"/>
<dbReference type="AlphaFoldDB" id="A0AAN7Z907"/>
<reference evidence="3 4" key="1">
    <citation type="submission" date="2023-10" db="EMBL/GenBank/DDBJ databases">
        <title>Draft genome sequence of Xylaria bambusicola isolate GMP-LS, the root and basal stem rot pathogen of sugarcane in Indonesia.</title>
        <authorList>
            <person name="Selvaraj P."/>
            <person name="Muralishankar V."/>
            <person name="Muruganantham S."/>
            <person name="Sp S."/>
            <person name="Haryani S."/>
            <person name="Lau K.J.X."/>
            <person name="Naqvi N.I."/>
        </authorList>
    </citation>
    <scope>NUCLEOTIDE SEQUENCE [LARGE SCALE GENOMIC DNA]</scope>
    <source>
        <strain evidence="3">GMP-LS</strain>
    </source>
</reference>
<organism evidence="3 4">
    <name type="scientific">Xylaria bambusicola</name>
    <dbReference type="NCBI Taxonomy" id="326684"/>
    <lineage>
        <taxon>Eukaryota</taxon>
        <taxon>Fungi</taxon>
        <taxon>Dikarya</taxon>
        <taxon>Ascomycota</taxon>
        <taxon>Pezizomycotina</taxon>
        <taxon>Sordariomycetes</taxon>
        <taxon>Xylariomycetidae</taxon>
        <taxon>Xylariales</taxon>
        <taxon>Xylariaceae</taxon>
        <taxon>Xylaria</taxon>
    </lineage>
</organism>
<dbReference type="Pfam" id="PF00248">
    <property type="entry name" value="Aldo_ket_red"/>
    <property type="match status" value="1"/>
</dbReference>
<evidence type="ECO:0000256" key="1">
    <source>
        <dbReference type="ARBA" id="ARBA00023002"/>
    </source>
</evidence>
<keyword evidence="4" id="KW-1185">Reference proteome</keyword>
<dbReference type="SUPFAM" id="SSF51430">
    <property type="entry name" value="NAD(P)-linked oxidoreductase"/>
    <property type="match status" value="1"/>
</dbReference>
<evidence type="ECO:0000313" key="3">
    <source>
        <dbReference type="EMBL" id="KAK5633787.1"/>
    </source>
</evidence>
<dbReference type="InterPro" id="IPR023210">
    <property type="entry name" value="NADP_OxRdtase_dom"/>
</dbReference>
<dbReference type="Gene3D" id="3.20.20.100">
    <property type="entry name" value="NADP-dependent oxidoreductase domain"/>
    <property type="match status" value="1"/>
</dbReference>